<feature type="compositionally biased region" description="Polar residues" evidence="1">
    <location>
        <begin position="68"/>
        <end position="78"/>
    </location>
</feature>
<feature type="region of interest" description="Disordered" evidence="1">
    <location>
        <begin position="312"/>
        <end position="332"/>
    </location>
</feature>
<protein>
    <submittedName>
        <fullName evidence="2">Uncharacterized protein</fullName>
    </submittedName>
</protein>
<proteinExistence type="predicted"/>
<dbReference type="OrthoDB" id="248923at2759"/>
<feature type="region of interest" description="Disordered" evidence="1">
    <location>
        <begin position="149"/>
        <end position="175"/>
    </location>
</feature>
<keyword evidence="3" id="KW-1185">Reference proteome</keyword>
<dbReference type="AlphaFoldDB" id="A0A9W8HRH2"/>
<comment type="caution">
    <text evidence="2">The sequence shown here is derived from an EMBL/GenBank/DDBJ whole genome shotgun (WGS) entry which is preliminary data.</text>
</comment>
<feature type="compositionally biased region" description="Basic and acidic residues" evidence="1">
    <location>
        <begin position="421"/>
        <end position="431"/>
    </location>
</feature>
<sequence length="481" mass="51299">MSTYSFGPVVSSGEPGPRDPLYNQHSMDNARPETAARRVQIQAIPHSTTSADTLDQRNGVSRADNRSTRSGSEESTNGAGLPYGMPSAVNGRPLEHSRTAPASSQDGRVPDAEATSDGRKASGLRAALASKFAAKKKPKDFRNTVAVNSKRQQHQLESLMSQDRGDSGKSTSGPMVGGKPVGHPMSFHHVEHLSPTEIAPKMPLINGLQQLHKPVELPTKVAPTSERRLKFRNFKPASLLTKPSKASLGDAGGSNAGNGAKGAVTLRGKPIGAPSGFHHVEHMSPTEYSMQQYHLFNHRQQQTEIVSVLQQNNSQGSNSNERRRAPSAAAKNEKVTYRGLPLSGPVSFEHVEHVSPNEYKSHLETTVHKASVAAAAANVDTLLQARASADDATPEPDFNANFSTDLDANFGLDAASTASDSAERSSGDRPRLAALQHTSQTVRPSASDLGMGKPRKMSSAMLRDLQASAEQPPQGNSDNAK</sequence>
<dbReference type="EMBL" id="JANBUO010001928">
    <property type="protein sequence ID" value="KAJ2796341.1"/>
    <property type="molecule type" value="Genomic_DNA"/>
</dbReference>
<feature type="region of interest" description="Disordered" evidence="1">
    <location>
        <begin position="417"/>
        <end position="481"/>
    </location>
</feature>
<accession>A0A9W8HRH2</accession>
<evidence type="ECO:0000313" key="2">
    <source>
        <dbReference type="EMBL" id="KAJ2796341.1"/>
    </source>
</evidence>
<name>A0A9W8HRH2_9FUNG</name>
<evidence type="ECO:0000313" key="3">
    <source>
        <dbReference type="Proteomes" id="UP001140094"/>
    </source>
</evidence>
<feature type="compositionally biased region" description="Basic and acidic residues" evidence="1">
    <location>
        <begin position="108"/>
        <end position="120"/>
    </location>
</feature>
<feature type="compositionally biased region" description="Polar residues" evidence="1">
    <location>
        <begin position="468"/>
        <end position="481"/>
    </location>
</feature>
<feature type="non-terminal residue" evidence="2">
    <location>
        <position position="481"/>
    </location>
</feature>
<reference evidence="2" key="1">
    <citation type="submission" date="2022-07" db="EMBL/GenBank/DDBJ databases">
        <title>Phylogenomic reconstructions and comparative analyses of Kickxellomycotina fungi.</title>
        <authorList>
            <person name="Reynolds N.K."/>
            <person name="Stajich J.E."/>
            <person name="Barry K."/>
            <person name="Grigoriev I.V."/>
            <person name="Crous P."/>
            <person name="Smith M.E."/>
        </authorList>
    </citation>
    <scope>NUCLEOTIDE SEQUENCE</scope>
    <source>
        <strain evidence="2">NRRL 1565</strain>
    </source>
</reference>
<feature type="compositionally biased region" description="Polar residues" evidence="1">
    <location>
        <begin position="45"/>
        <end position="59"/>
    </location>
</feature>
<dbReference type="Proteomes" id="UP001140094">
    <property type="component" value="Unassembled WGS sequence"/>
</dbReference>
<evidence type="ECO:0000256" key="1">
    <source>
        <dbReference type="SAM" id="MobiDB-lite"/>
    </source>
</evidence>
<feature type="compositionally biased region" description="Polar residues" evidence="1">
    <location>
        <begin position="149"/>
        <end position="161"/>
    </location>
</feature>
<feature type="region of interest" description="Disordered" evidence="1">
    <location>
        <begin position="1"/>
        <end position="122"/>
    </location>
</feature>
<gene>
    <name evidence="2" type="ORF">H4R20_005559</name>
</gene>
<organism evidence="2 3">
    <name type="scientific">Coemansia guatemalensis</name>
    <dbReference type="NCBI Taxonomy" id="2761395"/>
    <lineage>
        <taxon>Eukaryota</taxon>
        <taxon>Fungi</taxon>
        <taxon>Fungi incertae sedis</taxon>
        <taxon>Zoopagomycota</taxon>
        <taxon>Kickxellomycotina</taxon>
        <taxon>Kickxellomycetes</taxon>
        <taxon>Kickxellales</taxon>
        <taxon>Kickxellaceae</taxon>
        <taxon>Coemansia</taxon>
    </lineage>
</organism>